<dbReference type="PANTHER" id="PTHR43877">
    <property type="entry name" value="AMINOALKYLPHOSPHONATE N-ACETYLTRANSFERASE-RELATED-RELATED"/>
    <property type="match status" value="1"/>
</dbReference>
<evidence type="ECO:0000313" key="4">
    <source>
        <dbReference type="EMBL" id="MCX5571266.1"/>
    </source>
</evidence>
<dbReference type="RefSeq" id="WP_266340222.1">
    <property type="nucleotide sequence ID" value="NZ_JAPKNK010000009.1"/>
</dbReference>
<sequence length="173" mass="18586">MGSDVTVRRLQAGDVEGFRALRLRALLDTPTAFGSSYEEDSALSEAALLARLAGASAVFAAFEDGAMVGMAGFHPQSGPKRRHRGLLWGVFVAKEQRGRGLARRLVEAVIGHASQHALVMEAGVTVGNQFALALYESLGFRQIGRLPRALFVDGVFHDEILLVLDMEPSAPEV</sequence>
<proteinExistence type="predicted"/>
<evidence type="ECO:0000256" key="2">
    <source>
        <dbReference type="ARBA" id="ARBA00023315"/>
    </source>
</evidence>
<dbReference type="InterPro" id="IPR000182">
    <property type="entry name" value="GNAT_dom"/>
</dbReference>
<dbReference type="CDD" id="cd04301">
    <property type="entry name" value="NAT_SF"/>
    <property type="match status" value="1"/>
</dbReference>
<dbReference type="InterPro" id="IPR016181">
    <property type="entry name" value="Acyl_CoA_acyltransferase"/>
</dbReference>
<feature type="domain" description="N-acetyltransferase" evidence="3">
    <location>
        <begin position="5"/>
        <end position="167"/>
    </location>
</feature>
<gene>
    <name evidence="4" type="ORF">OSH07_18840</name>
</gene>
<keyword evidence="5" id="KW-1185">Reference proteome</keyword>
<comment type="caution">
    <text evidence="4">The sequence shown here is derived from an EMBL/GenBank/DDBJ whole genome shotgun (WGS) entry which is preliminary data.</text>
</comment>
<dbReference type="SUPFAM" id="SSF55729">
    <property type="entry name" value="Acyl-CoA N-acyltransferases (Nat)"/>
    <property type="match status" value="1"/>
</dbReference>
<reference evidence="4" key="1">
    <citation type="submission" date="2022-11" db="EMBL/GenBank/DDBJ databases">
        <title>Biodiversity and phylogenetic relationships of bacteria.</title>
        <authorList>
            <person name="Machado R.A.R."/>
            <person name="Bhat A."/>
            <person name="Loulou A."/>
            <person name="Kallel S."/>
        </authorList>
    </citation>
    <scope>NUCLEOTIDE SEQUENCE</scope>
    <source>
        <strain evidence="4">K-TC2</strain>
    </source>
</reference>
<dbReference type="GO" id="GO:0016747">
    <property type="term" value="F:acyltransferase activity, transferring groups other than amino-acyl groups"/>
    <property type="evidence" value="ECO:0007669"/>
    <property type="project" value="InterPro"/>
</dbReference>
<keyword evidence="2" id="KW-0012">Acyltransferase</keyword>
<dbReference type="EMBL" id="JAPKNK010000009">
    <property type="protein sequence ID" value="MCX5571266.1"/>
    <property type="molecule type" value="Genomic_DNA"/>
</dbReference>
<dbReference type="PANTHER" id="PTHR43877:SF2">
    <property type="entry name" value="AMINOALKYLPHOSPHONATE N-ACETYLTRANSFERASE-RELATED"/>
    <property type="match status" value="1"/>
</dbReference>
<dbReference type="Gene3D" id="3.40.630.30">
    <property type="match status" value="1"/>
</dbReference>
<keyword evidence="1" id="KW-0808">Transferase</keyword>
<organism evidence="4 5">
    <name type="scientific">Kaistia nematophila</name>
    <dbReference type="NCBI Taxonomy" id="2994654"/>
    <lineage>
        <taxon>Bacteria</taxon>
        <taxon>Pseudomonadati</taxon>
        <taxon>Pseudomonadota</taxon>
        <taxon>Alphaproteobacteria</taxon>
        <taxon>Hyphomicrobiales</taxon>
        <taxon>Kaistiaceae</taxon>
        <taxon>Kaistia</taxon>
    </lineage>
</organism>
<dbReference type="Pfam" id="PF00583">
    <property type="entry name" value="Acetyltransf_1"/>
    <property type="match status" value="1"/>
</dbReference>
<dbReference type="Proteomes" id="UP001144805">
    <property type="component" value="Unassembled WGS sequence"/>
</dbReference>
<evidence type="ECO:0000259" key="3">
    <source>
        <dbReference type="PROSITE" id="PS51186"/>
    </source>
</evidence>
<dbReference type="PROSITE" id="PS51186">
    <property type="entry name" value="GNAT"/>
    <property type="match status" value="1"/>
</dbReference>
<evidence type="ECO:0000313" key="5">
    <source>
        <dbReference type="Proteomes" id="UP001144805"/>
    </source>
</evidence>
<protein>
    <submittedName>
        <fullName evidence="4">GNAT family N-acetyltransferase</fullName>
    </submittedName>
</protein>
<evidence type="ECO:0000256" key="1">
    <source>
        <dbReference type="ARBA" id="ARBA00022679"/>
    </source>
</evidence>
<name>A0A9X3IN63_9HYPH</name>
<dbReference type="InterPro" id="IPR050832">
    <property type="entry name" value="Bact_Acetyltransf"/>
</dbReference>
<accession>A0A9X3IN63</accession>
<dbReference type="AlphaFoldDB" id="A0A9X3IN63"/>